<keyword evidence="5" id="KW-0067">ATP-binding</keyword>
<dbReference type="Gene3D" id="3.30.300.30">
    <property type="match status" value="1"/>
</dbReference>
<dbReference type="EMBL" id="CP119317">
    <property type="protein sequence ID" value="WEK52884.1"/>
    <property type="molecule type" value="Genomic_DNA"/>
</dbReference>
<dbReference type="InterPro" id="IPR020845">
    <property type="entry name" value="AMP-binding_CS"/>
</dbReference>
<dbReference type="AlphaFoldDB" id="A0AA95JE50"/>
<keyword evidence="4" id="KW-0547">Nucleotide-binding</keyword>
<dbReference type="NCBIfam" id="NF003313">
    <property type="entry name" value="PRK04319.1"/>
    <property type="match status" value="1"/>
</dbReference>
<dbReference type="Pfam" id="PF00501">
    <property type="entry name" value="AMP-binding"/>
    <property type="match status" value="1"/>
</dbReference>
<evidence type="ECO:0000259" key="8">
    <source>
        <dbReference type="Pfam" id="PF13193"/>
    </source>
</evidence>
<dbReference type="InterPro" id="IPR000873">
    <property type="entry name" value="AMP-dep_synth/lig_dom"/>
</dbReference>
<name>A0AA95JE50_9BACL</name>
<dbReference type="SUPFAM" id="SSF56801">
    <property type="entry name" value="Acetyl-CoA synthetase-like"/>
    <property type="match status" value="1"/>
</dbReference>
<dbReference type="PANTHER" id="PTHR24095:SF14">
    <property type="entry name" value="ACETYL-COENZYME A SYNTHETASE 1"/>
    <property type="match status" value="1"/>
</dbReference>
<evidence type="ECO:0000256" key="6">
    <source>
        <dbReference type="ARBA" id="ARBA00022990"/>
    </source>
</evidence>
<accession>A0AA95JE50</accession>
<dbReference type="Proteomes" id="UP001178662">
    <property type="component" value="Chromosome"/>
</dbReference>
<evidence type="ECO:0000256" key="4">
    <source>
        <dbReference type="ARBA" id="ARBA00022741"/>
    </source>
</evidence>
<gene>
    <name evidence="9" type="primary">acsA</name>
    <name evidence="9" type="ORF">P0Y55_09715</name>
</gene>
<reference evidence="9" key="1">
    <citation type="submission" date="2023-03" db="EMBL/GenBank/DDBJ databases">
        <title>Andean soil-derived lignocellulolytic bacterial consortium as a source of novel taxa and putative plastic-active enzymes.</title>
        <authorList>
            <person name="Diaz-Garcia L."/>
            <person name="Chuvochina M."/>
            <person name="Feuerriegel G."/>
            <person name="Bunk B."/>
            <person name="Sproer C."/>
            <person name="Streit W.R."/>
            <person name="Rodriguez L.M."/>
            <person name="Overmann J."/>
            <person name="Jimenez D.J."/>
        </authorList>
    </citation>
    <scope>NUCLEOTIDE SEQUENCE</scope>
    <source>
        <strain evidence="9">MAG 2441</strain>
    </source>
</reference>
<protein>
    <recommendedName>
        <fullName evidence="2">acetate--CoA ligase</fullName>
        <ecNumber evidence="2">6.2.1.1</ecNumber>
    </recommendedName>
</protein>
<evidence type="ECO:0000256" key="5">
    <source>
        <dbReference type="ARBA" id="ARBA00022840"/>
    </source>
</evidence>
<keyword evidence="6" id="KW-0007">Acetylation</keyword>
<comment type="similarity">
    <text evidence="1">Belongs to the ATP-dependent AMP-binding enzyme family.</text>
</comment>
<dbReference type="FunFam" id="3.30.300.30:FF:000005">
    <property type="entry name" value="Acyl-coenzyme A synthetase ACSM5, mitochondrial"/>
    <property type="match status" value="1"/>
</dbReference>
<evidence type="ECO:0000256" key="3">
    <source>
        <dbReference type="ARBA" id="ARBA00022598"/>
    </source>
</evidence>
<organism evidence="9 10">
    <name type="scientific">Candidatus Cohnella colombiensis</name>
    <dbReference type="NCBI Taxonomy" id="3121368"/>
    <lineage>
        <taxon>Bacteria</taxon>
        <taxon>Bacillati</taxon>
        <taxon>Bacillota</taxon>
        <taxon>Bacilli</taxon>
        <taxon>Bacillales</taxon>
        <taxon>Paenibacillaceae</taxon>
        <taxon>Cohnella</taxon>
    </lineage>
</organism>
<sequence>MTLQQDERLPATVTNSNMSSYDEQVDSFNWSDIEAQFSWATTGKVNMAYEAIDRHVENGKGDKIALYYSDNNRDESYTFTQIAQQSNKFANVLRKLGIQAGERVFIFMPRTPELYFSLLGALKVGAVVGPLFEAFMETAVRDRLQDSEAVAIVTTPALLGRIIRADLPLLKHIIVYGDDVITGDGIVDFKQEMKEASEQAEITFLDREDGLILHYTSGSTGRPKGIFHVHNAMLQHYHTGQVVLDLREDDVYWCTADPGWVTGTSYGIFAPWLHGVTNVVRGGRFSPQDWYATIEKYKVTVWYSAPTAFRMLMGAGADVIKSFDLSSLRHVLSVGEPLNPEVVRWGFKVYGHRIHDTWWMTETGGQLICNYPSMTIKPGSMGKPVPGVQAAIIDDQGNKLPPYRMGNLAIRTPWPSMMRKVWNNPAKYEEYFRLQGWYVSGDSAYMDEEGYFWFQGRIDDVINTSGERVGPFEVESKLVEHPAVAEAGVIGKPDPLRGEIIKAFISLREGYTPSDELKADIARFVKEGLSAHASPREIEFKDKLPKTRSGKIMRRVLKAWELNLPTGDLSTIED</sequence>
<dbReference type="InterPro" id="IPR042099">
    <property type="entry name" value="ANL_N_sf"/>
</dbReference>
<dbReference type="Pfam" id="PF13193">
    <property type="entry name" value="AMP-binding_C"/>
    <property type="match status" value="1"/>
</dbReference>
<feature type="domain" description="AMP-binding enzyme C-terminal" evidence="8">
    <location>
        <begin position="473"/>
        <end position="551"/>
    </location>
</feature>
<dbReference type="PROSITE" id="PS00455">
    <property type="entry name" value="AMP_BINDING"/>
    <property type="match status" value="1"/>
</dbReference>
<dbReference type="GO" id="GO:0005524">
    <property type="term" value="F:ATP binding"/>
    <property type="evidence" value="ECO:0007669"/>
    <property type="project" value="UniProtKB-KW"/>
</dbReference>
<evidence type="ECO:0000313" key="10">
    <source>
        <dbReference type="Proteomes" id="UP001178662"/>
    </source>
</evidence>
<keyword evidence="3 9" id="KW-0436">Ligase</keyword>
<proteinExistence type="inferred from homology"/>
<keyword evidence="10" id="KW-1185">Reference proteome</keyword>
<feature type="domain" description="AMP-dependent synthetase/ligase" evidence="7">
    <location>
        <begin position="58"/>
        <end position="419"/>
    </location>
</feature>
<dbReference type="GO" id="GO:0006085">
    <property type="term" value="P:acetyl-CoA biosynthetic process"/>
    <property type="evidence" value="ECO:0007669"/>
    <property type="project" value="TreeGrafter"/>
</dbReference>
<evidence type="ECO:0000256" key="1">
    <source>
        <dbReference type="ARBA" id="ARBA00006432"/>
    </source>
</evidence>
<dbReference type="GO" id="GO:0003987">
    <property type="term" value="F:acetate-CoA ligase activity"/>
    <property type="evidence" value="ECO:0007669"/>
    <property type="project" value="UniProtKB-EC"/>
</dbReference>
<evidence type="ECO:0000313" key="9">
    <source>
        <dbReference type="EMBL" id="WEK52884.1"/>
    </source>
</evidence>
<dbReference type="InterPro" id="IPR025110">
    <property type="entry name" value="AMP-bd_C"/>
</dbReference>
<dbReference type="PANTHER" id="PTHR24095">
    <property type="entry name" value="ACETYL-COENZYME A SYNTHETASE"/>
    <property type="match status" value="1"/>
</dbReference>
<dbReference type="EC" id="6.2.1.1" evidence="2"/>
<dbReference type="GO" id="GO:0005829">
    <property type="term" value="C:cytosol"/>
    <property type="evidence" value="ECO:0007669"/>
    <property type="project" value="TreeGrafter"/>
</dbReference>
<dbReference type="InterPro" id="IPR045851">
    <property type="entry name" value="AMP-bd_C_sf"/>
</dbReference>
<evidence type="ECO:0000259" key="7">
    <source>
        <dbReference type="Pfam" id="PF00501"/>
    </source>
</evidence>
<dbReference type="Gene3D" id="3.40.50.12780">
    <property type="entry name" value="N-terminal domain of ligase-like"/>
    <property type="match status" value="1"/>
</dbReference>
<evidence type="ECO:0000256" key="2">
    <source>
        <dbReference type="ARBA" id="ARBA00013275"/>
    </source>
</evidence>